<evidence type="ECO:0000313" key="4">
    <source>
        <dbReference type="EMBL" id="GAA2006757.1"/>
    </source>
</evidence>
<dbReference type="CDD" id="cd04622">
    <property type="entry name" value="CBS_pair_HRP1_like"/>
    <property type="match status" value="1"/>
</dbReference>
<dbReference type="PANTHER" id="PTHR43080">
    <property type="entry name" value="CBS DOMAIN-CONTAINING PROTEIN CBSX3, MITOCHONDRIAL"/>
    <property type="match status" value="1"/>
</dbReference>
<organism evidence="4 5">
    <name type="scientific">Catenulispora subtropica</name>
    <dbReference type="NCBI Taxonomy" id="450798"/>
    <lineage>
        <taxon>Bacteria</taxon>
        <taxon>Bacillati</taxon>
        <taxon>Actinomycetota</taxon>
        <taxon>Actinomycetes</taxon>
        <taxon>Catenulisporales</taxon>
        <taxon>Catenulisporaceae</taxon>
        <taxon>Catenulispora</taxon>
    </lineage>
</organism>
<evidence type="ECO:0000256" key="1">
    <source>
        <dbReference type="ARBA" id="ARBA00023122"/>
    </source>
</evidence>
<dbReference type="SMART" id="SM00116">
    <property type="entry name" value="CBS"/>
    <property type="match status" value="2"/>
</dbReference>
<dbReference type="Gene3D" id="3.10.580.10">
    <property type="entry name" value="CBS-domain"/>
    <property type="match status" value="1"/>
</dbReference>
<dbReference type="PROSITE" id="PS51371">
    <property type="entry name" value="CBS"/>
    <property type="match status" value="2"/>
</dbReference>
<evidence type="ECO:0000313" key="5">
    <source>
        <dbReference type="Proteomes" id="UP001499854"/>
    </source>
</evidence>
<protein>
    <submittedName>
        <fullName evidence="4">Hypoxic response protein Hrp1</fullName>
    </submittedName>
</protein>
<dbReference type="InterPro" id="IPR051257">
    <property type="entry name" value="Diverse_CBS-Domain"/>
</dbReference>
<evidence type="ECO:0000259" key="3">
    <source>
        <dbReference type="PROSITE" id="PS51371"/>
    </source>
</evidence>
<dbReference type="InterPro" id="IPR000644">
    <property type="entry name" value="CBS_dom"/>
</dbReference>
<dbReference type="InterPro" id="IPR046342">
    <property type="entry name" value="CBS_dom_sf"/>
</dbReference>
<dbReference type="EMBL" id="BAAAQM010000093">
    <property type="protein sequence ID" value="GAA2006757.1"/>
    <property type="molecule type" value="Genomic_DNA"/>
</dbReference>
<dbReference type="RefSeq" id="WP_344663043.1">
    <property type="nucleotide sequence ID" value="NZ_BAAAQM010000093.1"/>
</dbReference>
<gene>
    <name evidence="4" type="primary">hrp1_2</name>
    <name evidence="4" type="ORF">GCM10009838_86330</name>
</gene>
<keyword evidence="1 2" id="KW-0129">CBS domain</keyword>
<accession>A0ABP5EUC9</accession>
<dbReference type="PANTHER" id="PTHR43080:SF2">
    <property type="entry name" value="CBS DOMAIN-CONTAINING PROTEIN"/>
    <property type="match status" value="1"/>
</dbReference>
<dbReference type="Proteomes" id="UP001499854">
    <property type="component" value="Unassembled WGS sequence"/>
</dbReference>
<feature type="domain" description="CBS" evidence="3">
    <location>
        <begin position="8"/>
        <end position="66"/>
    </location>
</feature>
<reference evidence="5" key="1">
    <citation type="journal article" date="2019" name="Int. J. Syst. Evol. Microbiol.">
        <title>The Global Catalogue of Microorganisms (GCM) 10K type strain sequencing project: providing services to taxonomists for standard genome sequencing and annotation.</title>
        <authorList>
            <consortium name="The Broad Institute Genomics Platform"/>
            <consortium name="The Broad Institute Genome Sequencing Center for Infectious Disease"/>
            <person name="Wu L."/>
            <person name="Ma J."/>
        </authorList>
    </citation>
    <scope>NUCLEOTIDE SEQUENCE [LARGE SCALE GENOMIC DNA]</scope>
    <source>
        <strain evidence="5">JCM 16013</strain>
    </source>
</reference>
<proteinExistence type="predicted"/>
<comment type="caution">
    <text evidence="4">The sequence shown here is derived from an EMBL/GenBank/DDBJ whole genome shotgun (WGS) entry which is preliminary data.</text>
</comment>
<sequence>MTTAEQIMHKDARWIPASETLDRAAEMMRQSDIGALPVADANDRMCGIITDRDIVIKCVAVGHDPSKVTAGELCEGTPRWVEADDDITSVLAAMENHRIRRLPVIRDKKLVGMITEADIARHLPDDQVAEFVERICAP</sequence>
<name>A0ABP5EUC9_9ACTN</name>
<evidence type="ECO:0000256" key="2">
    <source>
        <dbReference type="PROSITE-ProRule" id="PRU00703"/>
    </source>
</evidence>
<dbReference type="Pfam" id="PF00571">
    <property type="entry name" value="CBS"/>
    <property type="match status" value="2"/>
</dbReference>
<keyword evidence="5" id="KW-1185">Reference proteome</keyword>
<feature type="domain" description="CBS" evidence="3">
    <location>
        <begin position="73"/>
        <end position="130"/>
    </location>
</feature>
<dbReference type="SUPFAM" id="SSF54631">
    <property type="entry name" value="CBS-domain pair"/>
    <property type="match status" value="1"/>
</dbReference>